<evidence type="ECO:0000259" key="2">
    <source>
        <dbReference type="Pfam" id="PF07746"/>
    </source>
</evidence>
<dbReference type="SUPFAM" id="SSF48076">
    <property type="entry name" value="LigA subunit of an aromatic-ring-opening dioxygenase LigAB"/>
    <property type="match status" value="1"/>
</dbReference>
<feature type="region of interest" description="Disordered" evidence="1">
    <location>
        <begin position="84"/>
        <end position="104"/>
    </location>
</feature>
<feature type="compositionally biased region" description="Basic and acidic residues" evidence="1">
    <location>
        <begin position="85"/>
        <end position="104"/>
    </location>
</feature>
<gene>
    <name evidence="3" type="ORF">METZ01_LOCUS6128</name>
</gene>
<evidence type="ECO:0000256" key="1">
    <source>
        <dbReference type="SAM" id="MobiDB-lite"/>
    </source>
</evidence>
<proteinExistence type="predicted"/>
<dbReference type="Pfam" id="PF07746">
    <property type="entry name" value="LigA"/>
    <property type="match status" value="1"/>
</dbReference>
<organism evidence="3">
    <name type="scientific">marine metagenome</name>
    <dbReference type="NCBI Taxonomy" id="408172"/>
    <lineage>
        <taxon>unclassified sequences</taxon>
        <taxon>metagenomes</taxon>
        <taxon>ecological metagenomes</taxon>
    </lineage>
</organism>
<reference evidence="3" key="1">
    <citation type="submission" date="2018-05" db="EMBL/GenBank/DDBJ databases">
        <authorList>
            <person name="Lanie J.A."/>
            <person name="Ng W.-L."/>
            <person name="Kazmierczak K.M."/>
            <person name="Andrzejewski T.M."/>
            <person name="Davidsen T.M."/>
            <person name="Wayne K.J."/>
            <person name="Tettelin H."/>
            <person name="Glass J.I."/>
            <person name="Rusch D."/>
            <person name="Podicherti R."/>
            <person name="Tsui H.-C.T."/>
            <person name="Winkler M.E."/>
        </authorList>
    </citation>
    <scope>NUCLEOTIDE SEQUENCE</scope>
</reference>
<dbReference type="InterPro" id="IPR011986">
    <property type="entry name" value="Xdiol_dOase_LigA"/>
</dbReference>
<dbReference type="InterPro" id="IPR036622">
    <property type="entry name" value="LigA_sf"/>
</dbReference>
<dbReference type="Gene3D" id="1.10.700.10">
    <property type="entry name" value="Dioxygenase LigAB, LigA subunit"/>
    <property type="match status" value="1"/>
</dbReference>
<accession>A0A381NGQ4</accession>
<protein>
    <recommendedName>
        <fullName evidence="2">Extradiol ring-cleavage dioxygenase LigAB LigA subunit domain-containing protein</fullName>
    </recommendedName>
</protein>
<sequence length="104" mass="12075">MSLNVPANREAFRDDEQGYIERFSMTPEQKEAVINRDWLSMIQLGGNIYYIFKIAIFDGFSMQKISGLMSNISEEDFKEIMVTGGKDEMGNPRHMNRNIEENDE</sequence>
<evidence type="ECO:0000313" key="3">
    <source>
        <dbReference type="EMBL" id="SUZ53274.1"/>
    </source>
</evidence>
<dbReference type="AlphaFoldDB" id="A0A381NGQ4"/>
<dbReference type="EMBL" id="UINC01000322">
    <property type="protein sequence ID" value="SUZ53274.1"/>
    <property type="molecule type" value="Genomic_DNA"/>
</dbReference>
<name>A0A381NGQ4_9ZZZZ</name>
<feature type="domain" description="Extradiol ring-cleavage dioxygenase LigAB LigA subunit" evidence="2">
    <location>
        <begin position="1"/>
        <end position="81"/>
    </location>
</feature>